<evidence type="ECO:0000313" key="2">
    <source>
        <dbReference type="Proteomes" id="UP000287188"/>
    </source>
</evidence>
<dbReference type="EMBL" id="BIFS01000001">
    <property type="protein sequence ID" value="GCE16765.1"/>
    <property type="molecule type" value="Genomic_DNA"/>
</dbReference>
<comment type="caution">
    <text evidence="1">The sequence shown here is derived from an EMBL/GenBank/DDBJ whole genome shotgun (WGS) entry which is preliminary data.</text>
</comment>
<dbReference type="RefSeq" id="WP_126548597.1">
    <property type="nucleotide sequence ID" value="NZ_BIFS01000001.1"/>
</dbReference>
<keyword evidence="2" id="KW-1185">Reference proteome</keyword>
<dbReference type="Proteomes" id="UP000287188">
    <property type="component" value="Unassembled WGS sequence"/>
</dbReference>
<accession>A0A402ACE7</accession>
<protein>
    <submittedName>
        <fullName evidence="1">Uncharacterized protein</fullName>
    </submittedName>
</protein>
<evidence type="ECO:0000313" key="1">
    <source>
        <dbReference type="EMBL" id="GCE16765.1"/>
    </source>
</evidence>
<gene>
    <name evidence="1" type="ORF">KDK_05650</name>
</gene>
<organism evidence="1 2">
    <name type="scientific">Dictyobacter kobayashii</name>
    <dbReference type="NCBI Taxonomy" id="2014872"/>
    <lineage>
        <taxon>Bacteria</taxon>
        <taxon>Bacillati</taxon>
        <taxon>Chloroflexota</taxon>
        <taxon>Ktedonobacteria</taxon>
        <taxon>Ktedonobacterales</taxon>
        <taxon>Dictyobacteraceae</taxon>
        <taxon>Dictyobacter</taxon>
    </lineage>
</organism>
<dbReference type="AlphaFoldDB" id="A0A402ACE7"/>
<name>A0A402ACE7_9CHLR</name>
<sequence length="156" mass="17908">MTVKEDEYYDGLYQILVNILHHEQLSWIVHDVTEQIVMGKVKIPTPEEKKKAPRGKVPGTYSTSYTAKERVQLLIDSIRYIVVNNASIEKEVLLFYLEPDAGSQTQKRPQSVVFSSQVEPEDVVVIDRQQSPLRYARAQKLGMVLNRLQELLNDGH</sequence>
<reference evidence="2" key="1">
    <citation type="submission" date="2018-12" db="EMBL/GenBank/DDBJ databases">
        <title>Tengunoibacter tsumagoiensis gen. nov., sp. nov., Dictyobacter kobayashii sp. nov., D. alpinus sp. nov., and D. joshuensis sp. nov. and description of Dictyobacteraceae fam. nov. within the order Ktedonobacterales isolated from Tengu-no-mugimeshi.</title>
        <authorList>
            <person name="Wang C.M."/>
            <person name="Zheng Y."/>
            <person name="Sakai Y."/>
            <person name="Toyoda A."/>
            <person name="Minakuchi Y."/>
            <person name="Abe K."/>
            <person name="Yokota A."/>
            <person name="Yabe S."/>
        </authorList>
    </citation>
    <scope>NUCLEOTIDE SEQUENCE [LARGE SCALE GENOMIC DNA]</scope>
    <source>
        <strain evidence="2">Uno11</strain>
    </source>
</reference>
<proteinExistence type="predicted"/>